<dbReference type="SMART" id="SM00876">
    <property type="entry name" value="BATS"/>
    <property type="match status" value="1"/>
</dbReference>
<sequence length="473" mass="54126">MSYDPKSLKAEEFISHEEIQETLAYAEANKHNEALIDQIIEKAKLRKGLTHREASVLLNCDIEEKNQEIYKLAEQIKKDFYGNRIVMFAPLYLSNYCINGCVYCPYHRKNKHIARKKLTQEEIVKEVTALQDMGHKRLALEAGEDPQNNPIEYILESIKTIYSIKHKNGAIRRVNVNIAATTVEDYRKLKDAGIGTYILFQETYHKESYKKLHPTGPKSNYDYHTEAMDRAMEGGIDDVGLGVLFGLEMYRYEFAGLLMHAEHLEAVHGVGPHTISVPRVKHADDIDPSAFDNGIDDDIFAKLVACIRIAVPYTGMIISTRESKECRERVLHLGISQISGASRTSVGGYSEPEPEEENSQQFDVSDKRTLDEVVHWLMDMKYIPSFCTACYREGRTGDRFMSLCKTGQIQNCCHPNALMTLKEFLMDYAGPETRKIGEELIQSELVNIPRERTREIVVERLAKIENGERDFRF</sequence>
<dbReference type="Proteomes" id="UP000092574">
    <property type="component" value="Chromosome"/>
</dbReference>
<dbReference type="GO" id="GO:0051539">
    <property type="term" value="F:4 iron, 4 sulfur cluster binding"/>
    <property type="evidence" value="ECO:0007669"/>
    <property type="project" value="UniProtKB-KW"/>
</dbReference>
<dbReference type="AlphaFoldDB" id="A0A1C7I9W5"/>
<organism evidence="9 10">
    <name type="scientific">Blautia pseudococcoides</name>
    <dbReference type="NCBI Taxonomy" id="1796616"/>
    <lineage>
        <taxon>Bacteria</taxon>
        <taxon>Bacillati</taxon>
        <taxon>Bacillota</taxon>
        <taxon>Clostridia</taxon>
        <taxon>Lachnospirales</taxon>
        <taxon>Lachnospiraceae</taxon>
        <taxon>Blautia</taxon>
    </lineage>
</organism>
<dbReference type="InterPro" id="IPR007197">
    <property type="entry name" value="rSAM"/>
</dbReference>
<dbReference type="RefSeq" id="WP_065541250.1">
    <property type="nucleotide sequence ID" value="NZ_CP015405.2"/>
</dbReference>
<dbReference type="InterPro" id="IPR013785">
    <property type="entry name" value="Aldolase_TIM"/>
</dbReference>
<feature type="domain" description="Biotin and thiamin synthesis-associated" evidence="8">
    <location>
        <begin position="276"/>
        <end position="384"/>
    </location>
</feature>
<reference evidence="9" key="1">
    <citation type="submission" date="2017-04" db="EMBL/GenBank/DDBJ databases">
        <title>Complete Genome Sequences of Twelve Strains of a Stable Defined Moderately Diverse Mouse Microbiota 2 (sDMDMm2).</title>
        <authorList>
            <person name="Uchimura Y."/>
            <person name="Wyss M."/>
            <person name="Brugiroux S."/>
            <person name="Limenitakis J.P."/>
            <person name="Stecher B."/>
            <person name="McCoy K.D."/>
            <person name="Macpherson A.J."/>
        </authorList>
    </citation>
    <scope>NUCLEOTIDE SEQUENCE</scope>
    <source>
        <strain evidence="9">YL58</strain>
    </source>
</reference>
<dbReference type="PANTHER" id="PTHR43583">
    <property type="entry name" value="2-IMINOACETATE SYNTHASE"/>
    <property type="match status" value="1"/>
</dbReference>
<dbReference type="EMBL" id="CP015405">
    <property type="protein sequence ID" value="ANU75032.1"/>
    <property type="molecule type" value="Genomic_DNA"/>
</dbReference>
<dbReference type="SUPFAM" id="SSF102114">
    <property type="entry name" value="Radical SAM enzymes"/>
    <property type="match status" value="1"/>
</dbReference>
<feature type="region of interest" description="Disordered" evidence="7">
    <location>
        <begin position="342"/>
        <end position="364"/>
    </location>
</feature>
<dbReference type="SFLD" id="SFLDG01081">
    <property type="entry name" value="cleavage_of_the_Ca-Cb_bond_in"/>
    <property type="match status" value="1"/>
</dbReference>
<dbReference type="InterPro" id="IPR024007">
    <property type="entry name" value="FeFe-hyd_mat_HydG"/>
</dbReference>
<dbReference type="NCBIfam" id="TIGR03955">
    <property type="entry name" value="rSAM_HydG"/>
    <property type="match status" value="1"/>
</dbReference>
<comment type="cofactor">
    <cofactor evidence="1">
        <name>[4Fe-4S] cluster</name>
        <dbReference type="ChEBI" id="CHEBI:49883"/>
    </cofactor>
</comment>
<keyword evidence="3" id="KW-0949">S-adenosyl-L-methionine</keyword>
<evidence type="ECO:0000256" key="7">
    <source>
        <dbReference type="SAM" id="MobiDB-lite"/>
    </source>
</evidence>
<dbReference type="Pfam" id="PF06968">
    <property type="entry name" value="BATS"/>
    <property type="match status" value="1"/>
</dbReference>
<evidence type="ECO:0000256" key="3">
    <source>
        <dbReference type="ARBA" id="ARBA00022691"/>
    </source>
</evidence>
<dbReference type="KEGG" id="byl:A4V09_04190"/>
<accession>A0A1C7I9W5</accession>
<evidence type="ECO:0000256" key="6">
    <source>
        <dbReference type="ARBA" id="ARBA00023014"/>
    </source>
</evidence>
<dbReference type="SFLD" id="SFLDF00319">
    <property type="entry name" value="Fe_hydrogenase_maturase_(HydG"/>
    <property type="match status" value="1"/>
</dbReference>
<evidence type="ECO:0000259" key="8">
    <source>
        <dbReference type="SMART" id="SM00876"/>
    </source>
</evidence>
<evidence type="ECO:0000313" key="9">
    <source>
        <dbReference type="EMBL" id="ANU75032.1"/>
    </source>
</evidence>
<dbReference type="InterPro" id="IPR010722">
    <property type="entry name" value="BATS_dom"/>
</dbReference>
<keyword evidence="10" id="KW-1185">Reference proteome</keyword>
<keyword evidence="5" id="KW-0408">Iron</keyword>
<dbReference type="Gene3D" id="3.20.20.70">
    <property type="entry name" value="Aldolase class I"/>
    <property type="match status" value="1"/>
</dbReference>
<dbReference type="GO" id="GO:0046872">
    <property type="term" value="F:metal ion binding"/>
    <property type="evidence" value="ECO:0007669"/>
    <property type="project" value="UniProtKB-KW"/>
</dbReference>
<proteinExistence type="predicted"/>
<dbReference type="GO" id="GO:0042364">
    <property type="term" value="P:water-soluble vitamin biosynthetic process"/>
    <property type="evidence" value="ECO:0007669"/>
    <property type="project" value="UniProtKB-ARBA"/>
</dbReference>
<keyword evidence="4" id="KW-0479">Metal-binding</keyword>
<evidence type="ECO:0000256" key="5">
    <source>
        <dbReference type="ARBA" id="ARBA00023004"/>
    </source>
</evidence>
<gene>
    <name evidence="9" type="ORF">A4V09_04190</name>
</gene>
<dbReference type="SFLD" id="SFLDS00029">
    <property type="entry name" value="Radical_SAM"/>
    <property type="match status" value="1"/>
</dbReference>
<dbReference type="GO" id="GO:0003824">
    <property type="term" value="F:catalytic activity"/>
    <property type="evidence" value="ECO:0007669"/>
    <property type="project" value="InterPro"/>
</dbReference>
<name>A0A1C7I9W5_9FIRM</name>
<protein>
    <submittedName>
        <fullName evidence="9">[FeFe] hydrogenase H-cluster radical SAM maturase HydG</fullName>
    </submittedName>
</protein>
<evidence type="ECO:0000256" key="1">
    <source>
        <dbReference type="ARBA" id="ARBA00001966"/>
    </source>
</evidence>
<dbReference type="SFLD" id="SFLDG01060">
    <property type="entry name" value="BATS_domain_containing"/>
    <property type="match status" value="1"/>
</dbReference>
<evidence type="ECO:0000313" key="10">
    <source>
        <dbReference type="Proteomes" id="UP000092574"/>
    </source>
</evidence>
<dbReference type="CDD" id="cd01335">
    <property type="entry name" value="Radical_SAM"/>
    <property type="match status" value="1"/>
</dbReference>
<dbReference type="Pfam" id="PF04055">
    <property type="entry name" value="Radical_SAM"/>
    <property type="match status" value="1"/>
</dbReference>
<dbReference type="InterPro" id="IPR034428">
    <property type="entry name" value="ThiH/NoCL/HydG-like"/>
</dbReference>
<evidence type="ECO:0000256" key="4">
    <source>
        <dbReference type="ARBA" id="ARBA00022723"/>
    </source>
</evidence>
<dbReference type="InterPro" id="IPR058240">
    <property type="entry name" value="rSAM_sf"/>
</dbReference>
<dbReference type="OrthoDB" id="9801120at2"/>
<keyword evidence="6" id="KW-0411">Iron-sulfur</keyword>
<evidence type="ECO:0000256" key="2">
    <source>
        <dbReference type="ARBA" id="ARBA00022485"/>
    </source>
</evidence>
<dbReference type="STRING" id="1796616.A4V09_04190"/>
<keyword evidence="2" id="KW-0004">4Fe-4S</keyword>
<dbReference type="GO" id="GO:0044272">
    <property type="term" value="P:sulfur compound biosynthetic process"/>
    <property type="evidence" value="ECO:0007669"/>
    <property type="project" value="UniProtKB-ARBA"/>
</dbReference>
<dbReference type="PANTHER" id="PTHR43583:SF2">
    <property type="entry name" value="THIAZOLE BIOSYNTHESIS PROTEIN"/>
    <property type="match status" value="1"/>
</dbReference>